<keyword evidence="3" id="KW-0804">Transcription</keyword>
<gene>
    <name evidence="5" type="ORF">UFOPK3564_00554</name>
</gene>
<dbReference type="EMBL" id="CAFBMK010000019">
    <property type="protein sequence ID" value="CAB4900743.1"/>
    <property type="molecule type" value="Genomic_DNA"/>
</dbReference>
<dbReference type="GO" id="GO:0006355">
    <property type="term" value="P:regulation of DNA-templated transcription"/>
    <property type="evidence" value="ECO:0007669"/>
    <property type="project" value="InterPro"/>
</dbReference>
<dbReference type="PROSITE" id="PS50043">
    <property type="entry name" value="HTH_LUXR_2"/>
    <property type="match status" value="1"/>
</dbReference>
<keyword evidence="1" id="KW-0805">Transcription regulation</keyword>
<evidence type="ECO:0000256" key="3">
    <source>
        <dbReference type="ARBA" id="ARBA00023163"/>
    </source>
</evidence>
<sequence>MTMTSRTAAVEDGWSPSTQAIDDAGLRADVAAVLGRAARVLEGADAPAEEESPDLASAVARIDDATLTLTASLRSGGSSIRARGTTRDEVVDLMLDLRDVAARLGEAQEVARQESFGRVRDAMALLRGVNTVEQMLDQAPIAAARLGFDRTFISAIQDSYFVPRTCFIKGDTEWAAAVVRAGQDQPRRLDRTLLETEMVRRRQPIRVLDAQNDPRVHREIADVSMSRSYVAAPVIVQDKVIGFIHADYYAQRRLVGATDSDLLWMFTEAFGFAYERIAYGERIASLRTSYMRTMADAERNFARAIEEEISFDEHLVAPQPGGPDDDGVARAAPMPMHRPVSGERSALDALLTRRELEVLRLMASGATNDGIASRLVISHGTAKTHVKHILRKLSAANRAEAVSRYFQLEHRTQIPS</sequence>
<dbReference type="PANTHER" id="PTHR44688">
    <property type="entry name" value="DNA-BINDING TRANSCRIPTIONAL ACTIVATOR DEVR_DOSR"/>
    <property type="match status" value="1"/>
</dbReference>
<dbReference type="GO" id="GO:0003677">
    <property type="term" value="F:DNA binding"/>
    <property type="evidence" value="ECO:0007669"/>
    <property type="project" value="UniProtKB-KW"/>
</dbReference>
<dbReference type="SMART" id="SM00421">
    <property type="entry name" value="HTH_LUXR"/>
    <property type="match status" value="1"/>
</dbReference>
<dbReference type="AlphaFoldDB" id="A0A6J7G9I9"/>
<dbReference type="CDD" id="cd06170">
    <property type="entry name" value="LuxR_C_like"/>
    <property type="match status" value="1"/>
</dbReference>
<organism evidence="5">
    <name type="scientific">freshwater metagenome</name>
    <dbReference type="NCBI Taxonomy" id="449393"/>
    <lineage>
        <taxon>unclassified sequences</taxon>
        <taxon>metagenomes</taxon>
        <taxon>ecological metagenomes</taxon>
    </lineage>
</organism>
<evidence type="ECO:0000259" key="4">
    <source>
        <dbReference type="PROSITE" id="PS50043"/>
    </source>
</evidence>
<dbReference type="Pfam" id="PF00196">
    <property type="entry name" value="GerE"/>
    <property type="match status" value="1"/>
</dbReference>
<dbReference type="InterPro" id="IPR036388">
    <property type="entry name" value="WH-like_DNA-bd_sf"/>
</dbReference>
<dbReference type="InterPro" id="IPR000792">
    <property type="entry name" value="Tscrpt_reg_LuxR_C"/>
</dbReference>
<feature type="domain" description="HTH luxR-type" evidence="4">
    <location>
        <begin position="344"/>
        <end position="409"/>
    </location>
</feature>
<reference evidence="5" key="1">
    <citation type="submission" date="2020-05" db="EMBL/GenBank/DDBJ databases">
        <authorList>
            <person name="Chiriac C."/>
            <person name="Salcher M."/>
            <person name="Ghai R."/>
            <person name="Kavagutti S V."/>
        </authorList>
    </citation>
    <scope>NUCLEOTIDE SEQUENCE</scope>
</reference>
<evidence type="ECO:0000256" key="1">
    <source>
        <dbReference type="ARBA" id="ARBA00023015"/>
    </source>
</evidence>
<dbReference type="PRINTS" id="PR00038">
    <property type="entry name" value="HTHLUXR"/>
</dbReference>
<dbReference type="Pfam" id="PF13185">
    <property type="entry name" value="GAF_2"/>
    <property type="match status" value="1"/>
</dbReference>
<dbReference type="InterPro" id="IPR016032">
    <property type="entry name" value="Sig_transdc_resp-reg_C-effctor"/>
</dbReference>
<accession>A0A6J7G9I9</accession>
<proteinExistence type="predicted"/>
<protein>
    <submittedName>
        <fullName evidence="5">Unannotated protein</fullName>
    </submittedName>
</protein>
<evidence type="ECO:0000256" key="2">
    <source>
        <dbReference type="ARBA" id="ARBA00023125"/>
    </source>
</evidence>
<keyword evidence="2" id="KW-0238">DNA-binding</keyword>
<name>A0A6J7G9I9_9ZZZZ</name>
<dbReference type="Gene3D" id="3.30.450.40">
    <property type="match status" value="1"/>
</dbReference>
<dbReference type="InterPro" id="IPR003018">
    <property type="entry name" value="GAF"/>
</dbReference>
<dbReference type="SUPFAM" id="SSF55781">
    <property type="entry name" value="GAF domain-like"/>
    <property type="match status" value="1"/>
</dbReference>
<dbReference type="PANTHER" id="PTHR44688:SF16">
    <property type="entry name" value="DNA-BINDING TRANSCRIPTIONAL ACTIVATOR DEVR_DOSR"/>
    <property type="match status" value="1"/>
</dbReference>
<dbReference type="InterPro" id="IPR029016">
    <property type="entry name" value="GAF-like_dom_sf"/>
</dbReference>
<dbReference type="Gene3D" id="1.10.10.10">
    <property type="entry name" value="Winged helix-like DNA-binding domain superfamily/Winged helix DNA-binding domain"/>
    <property type="match status" value="1"/>
</dbReference>
<evidence type="ECO:0000313" key="5">
    <source>
        <dbReference type="EMBL" id="CAB4900743.1"/>
    </source>
</evidence>
<dbReference type="SUPFAM" id="SSF46894">
    <property type="entry name" value="C-terminal effector domain of the bipartite response regulators"/>
    <property type="match status" value="1"/>
</dbReference>